<proteinExistence type="predicted"/>
<accession>A0A2R4AB72</accession>
<evidence type="ECO:0000313" key="1">
    <source>
        <dbReference type="EMBL" id="AVR61853.1"/>
    </source>
</evidence>
<gene>
    <name evidence="1" type="ORF">p634-1_00230</name>
</gene>
<protein>
    <submittedName>
        <fullName evidence="1">Uncharacterized protein</fullName>
    </submittedName>
</protein>
<keyword evidence="1" id="KW-0614">Plasmid</keyword>
<sequence length="72" mass="7691">MVLDSMTEASVSTLEELGSNLKDIDAVLDLVSVALASPEASLHLGEISRLVSMSREIAQNCQQAIAVECLHH</sequence>
<dbReference type="EMBL" id="MG692624">
    <property type="protein sequence ID" value="AVR61853.1"/>
    <property type="molecule type" value="Genomic_DNA"/>
</dbReference>
<reference evidence="1" key="1">
    <citation type="journal article" date="2018" name="Vet. Microbiol.">
        <title>Longitudinal study of Escherichia coli plasmid resistance to extended-spectrum cephalosporins in free-range broilers.</title>
        <authorList>
            <person name="Baron S."/>
            <person name="Le Devendec L."/>
            <person name="Touzain F."/>
            <person name="Jouy E."/>
            <person name="Lucas P."/>
            <person name="de Boisseson C."/>
            <person name="Larvor E."/>
            <person name="Kempf I."/>
        </authorList>
    </citation>
    <scope>NUCLEOTIDE SEQUENCE</scope>
    <source>
        <strain evidence="1">634-1</strain>
        <plasmid evidence="1">p634-1</plasmid>
    </source>
</reference>
<dbReference type="AlphaFoldDB" id="A0A2R4AB72"/>
<organism evidence="1">
    <name type="scientific">Escherichia coli</name>
    <dbReference type="NCBI Taxonomy" id="562"/>
    <lineage>
        <taxon>Bacteria</taxon>
        <taxon>Pseudomonadati</taxon>
        <taxon>Pseudomonadota</taxon>
        <taxon>Gammaproteobacteria</taxon>
        <taxon>Enterobacterales</taxon>
        <taxon>Enterobacteriaceae</taxon>
        <taxon>Escherichia</taxon>
    </lineage>
</organism>
<name>A0A2R4AB72_ECOLX</name>
<geneLocation type="plasmid" evidence="1">
    <name>p634-1</name>
</geneLocation>